<dbReference type="AlphaFoldDB" id="M0JVW8"/>
<dbReference type="EMBL" id="AOLS01000102">
    <property type="protein sequence ID" value="EMA11805.1"/>
    <property type="molecule type" value="Genomic_DNA"/>
</dbReference>
<sequence length="253" mass="29488">MDSKDIDLVLFNERLRELEDHLLNEGYEFCGRSPTSFDVIDPVTNIQLDIQSGFSLQRIIYFDKQTVRDGVERRSPYGTSIPILEKPDDLALIVIHSITEQMYILKEFYTAVAMLESFSRNQFERFLDIVAKNRIESACRSFFTITWELCKQVFDHIPPYLREIKDQFGLSTREQDECRSNDLKMPHKYTGRTGIRTVAGKMRNSVFRRSLASQIPRLAHPSTAYYILSQIVTRREREHYVHDTSDMGGSEEA</sequence>
<proteinExistence type="predicted"/>
<comment type="caution">
    <text evidence="1">The sequence shown here is derived from an EMBL/GenBank/DDBJ whole genome shotgun (WGS) entry which is preliminary data.</text>
</comment>
<evidence type="ECO:0000313" key="2">
    <source>
        <dbReference type="Proteomes" id="UP000011687"/>
    </source>
</evidence>
<reference evidence="1 2" key="1">
    <citation type="journal article" date="2014" name="PLoS Genet.">
        <title>Phylogenetically driven sequencing of extremely halophilic archaea reveals strategies for static and dynamic osmo-response.</title>
        <authorList>
            <person name="Becker E.A."/>
            <person name="Seitzer P.M."/>
            <person name="Tritt A."/>
            <person name="Larsen D."/>
            <person name="Krusor M."/>
            <person name="Yao A.I."/>
            <person name="Wu D."/>
            <person name="Madern D."/>
            <person name="Eisen J.A."/>
            <person name="Darling A.E."/>
            <person name="Facciotti M.T."/>
        </authorList>
    </citation>
    <scope>NUCLEOTIDE SEQUENCE [LARGE SCALE GENOMIC DNA]</scope>
    <source>
        <strain evidence="1 2">ATCC 33799</strain>
    </source>
</reference>
<evidence type="ECO:0000313" key="1">
    <source>
        <dbReference type="EMBL" id="EMA11805.1"/>
    </source>
</evidence>
<gene>
    <name evidence="1" type="ORF">C435_18059</name>
</gene>
<organism evidence="1 2">
    <name type="scientific">Haloarcula marismortui ATCC 33799</name>
    <dbReference type="NCBI Taxonomy" id="662475"/>
    <lineage>
        <taxon>Archaea</taxon>
        <taxon>Methanobacteriati</taxon>
        <taxon>Methanobacteriota</taxon>
        <taxon>Stenosarchaea group</taxon>
        <taxon>Halobacteria</taxon>
        <taxon>Halobacteriales</taxon>
        <taxon>Haloarculaceae</taxon>
        <taxon>Haloarcula</taxon>
    </lineage>
</organism>
<accession>M0JVW8</accession>
<protein>
    <submittedName>
        <fullName evidence="1">Uncharacterized protein</fullName>
    </submittedName>
</protein>
<dbReference type="Proteomes" id="UP000011687">
    <property type="component" value="Unassembled WGS sequence"/>
</dbReference>
<keyword evidence="2" id="KW-1185">Reference proteome</keyword>
<name>M0JVW8_9EURY</name>